<dbReference type="SMART" id="SM00347">
    <property type="entry name" value="HTH_MARR"/>
    <property type="match status" value="1"/>
</dbReference>
<dbReference type="AlphaFoldDB" id="A0A7Y7IY25"/>
<reference evidence="5 6" key="1">
    <citation type="submission" date="2020-06" db="EMBL/GenBank/DDBJ databases">
        <title>Description of novel acetic acid bacteria.</title>
        <authorList>
            <person name="Sombolestani A."/>
        </authorList>
    </citation>
    <scope>NUCLEOTIDE SEQUENCE [LARGE SCALE GENOMIC DNA]</scope>
    <source>
        <strain evidence="5 6">LMG 31431</strain>
    </source>
</reference>
<protein>
    <submittedName>
        <fullName evidence="5">Winged helix DNA-binding protein</fullName>
    </submittedName>
</protein>
<feature type="domain" description="HTH marR-type" evidence="4">
    <location>
        <begin position="8"/>
        <end position="147"/>
    </location>
</feature>
<dbReference type="PANTHER" id="PTHR33164">
    <property type="entry name" value="TRANSCRIPTIONAL REGULATOR, MARR FAMILY"/>
    <property type="match status" value="1"/>
</dbReference>
<sequence length="161" mass="18139">MRRFLQIDEARFRDVAMTFRVIRLGAVWRTRLERALKSTGLSVAGFRPMAYLMMMPDGTSQRALAAAMDTDTSALVRVLDLLEASGLVERRPDAADRRTNRLYITPAGQRKCRQFHRIAARLERDLTMGLDPDAAPALVRVMDRILLNAERRTHDGAGAEA</sequence>
<dbReference type="InterPro" id="IPR039422">
    <property type="entry name" value="MarR/SlyA-like"/>
</dbReference>
<dbReference type="SUPFAM" id="SSF46785">
    <property type="entry name" value="Winged helix' DNA-binding domain"/>
    <property type="match status" value="1"/>
</dbReference>
<dbReference type="PROSITE" id="PS50995">
    <property type="entry name" value="HTH_MARR_2"/>
    <property type="match status" value="1"/>
</dbReference>
<dbReference type="Proteomes" id="UP000534870">
    <property type="component" value="Unassembled WGS sequence"/>
</dbReference>
<evidence type="ECO:0000259" key="4">
    <source>
        <dbReference type="PROSITE" id="PS50995"/>
    </source>
</evidence>
<evidence type="ECO:0000256" key="2">
    <source>
        <dbReference type="ARBA" id="ARBA00023125"/>
    </source>
</evidence>
<keyword evidence="3" id="KW-0804">Transcription</keyword>
<evidence type="ECO:0000313" key="5">
    <source>
        <dbReference type="EMBL" id="NVN12267.1"/>
    </source>
</evidence>
<dbReference type="InterPro" id="IPR023187">
    <property type="entry name" value="Tscrpt_reg_MarR-type_CS"/>
</dbReference>
<dbReference type="PROSITE" id="PS01117">
    <property type="entry name" value="HTH_MARR_1"/>
    <property type="match status" value="1"/>
</dbReference>
<dbReference type="InterPro" id="IPR000835">
    <property type="entry name" value="HTH_MarR-typ"/>
</dbReference>
<name>A0A7Y7IY25_9PROT</name>
<evidence type="ECO:0000256" key="3">
    <source>
        <dbReference type="ARBA" id="ARBA00023163"/>
    </source>
</evidence>
<dbReference type="GO" id="GO:0003677">
    <property type="term" value="F:DNA binding"/>
    <property type="evidence" value="ECO:0007669"/>
    <property type="project" value="UniProtKB-KW"/>
</dbReference>
<dbReference type="InterPro" id="IPR036388">
    <property type="entry name" value="WH-like_DNA-bd_sf"/>
</dbReference>
<dbReference type="GO" id="GO:0003700">
    <property type="term" value="F:DNA-binding transcription factor activity"/>
    <property type="evidence" value="ECO:0007669"/>
    <property type="project" value="InterPro"/>
</dbReference>
<dbReference type="EMBL" id="JABXXP010000384">
    <property type="protein sequence ID" value="NVN12267.1"/>
    <property type="molecule type" value="Genomic_DNA"/>
</dbReference>
<dbReference type="PANTHER" id="PTHR33164:SF64">
    <property type="entry name" value="TRANSCRIPTIONAL REGULATOR SLYA"/>
    <property type="match status" value="1"/>
</dbReference>
<keyword evidence="1" id="KW-0805">Transcription regulation</keyword>
<evidence type="ECO:0000256" key="1">
    <source>
        <dbReference type="ARBA" id="ARBA00023015"/>
    </source>
</evidence>
<dbReference type="PRINTS" id="PR00598">
    <property type="entry name" value="HTHMARR"/>
</dbReference>
<comment type="caution">
    <text evidence="5">The sequence shown here is derived from an EMBL/GenBank/DDBJ whole genome shotgun (WGS) entry which is preliminary data.</text>
</comment>
<dbReference type="GO" id="GO:0006950">
    <property type="term" value="P:response to stress"/>
    <property type="evidence" value="ECO:0007669"/>
    <property type="project" value="TreeGrafter"/>
</dbReference>
<keyword evidence="2 5" id="KW-0238">DNA-binding</keyword>
<dbReference type="Gene3D" id="1.10.10.10">
    <property type="entry name" value="Winged helix-like DNA-binding domain superfamily/Winged helix DNA-binding domain"/>
    <property type="match status" value="1"/>
</dbReference>
<accession>A0A7Y7IY25</accession>
<dbReference type="InterPro" id="IPR036390">
    <property type="entry name" value="WH_DNA-bd_sf"/>
</dbReference>
<dbReference type="Pfam" id="PF12802">
    <property type="entry name" value="MarR_2"/>
    <property type="match status" value="1"/>
</dbReference>
<proteinExistence type="predicted"/>
<evidence type="ECO:0000313" key="6">
    <source>
        <dbReference type="Proteomes" id="UP000534870"/>
    </source>
</evidence>
<organism evidence="5 6">
    <name type="scientific">Nguyenibacter vanlangensis</name>
    <dbReference type="NCBI Taxonomy" id="1216886"/>
    <lineage>
        <taxon>Bacteria</taxon>
        <taxon>Pseudomonadati</taxon>
        <taxon>Pseudomonadota</taxon>
        <taxon>Alphaproteobacteria</taxon>
        <taxon>Acetobacterales</taxon>
        <taxon>Acetobacteraceae</taxon>
        <taxon>Nguyenibacter</taxon>
    </lineage>
</organism>
<gene>
    <name evidence="5" type="ORF">HUK84_14245</name>
</gene>